<evidence type="ECO:0000259" key="1">
    <source>
        <dbReference type="Pfam" id="PF00144"/>
    </source>
</evidence>
<name>A0A9W7CLY7_9STRA</name>
<dbReference type="SUPFAM" id="SSF56601">
    <property type="entry name" value="beta-lactamase/transpeptidase-like"/>
    <property type="match status" value="1"/>
</dbReference>
<gene>
    <name evidence="2" type="ORF">TrLO_g3406</name>
</gene>
<dbReference type="PANTHER" id="PTHR43319:SF3">
    <property type="entry name" value="BETA-LACTAMASE-RELATED DOMAIN-CONTAINING PROTEIN"/>
    <property type="match status" value="1"/>
</dbReference>
<dbReference type="OrthoDB" id="5946976at2759"/>
<organism evidence="2 3">
    <name type="scientific">Triparma laevis f. longispina</name>
    <dbReference type="NCBI Taxonomy" id="1714387"/>
    <lineage>
        <taxon>Eukaryota</taxon>
        <taxon>Sar</taxon>
        <taxon>Stramenopiles</taxon>
        <taxon>Ochrophyta</taxon>
        <taxon>Bolidophyceae</taxon>
        <taxon>Parmales</taxon>
        <taxon>Triparmaceae</taxon>
        <taxon>Triparma</taxon>
    </lineage>
</organism>
<reference evidence="3" key="1">
    <citation type="journal article" date="2023" name="Commun. Biol.">
        <title>Genome analysis of Parmales, the sister group of diatoms, reveals the evolutionary specialization of diatoms from phago-mixotrophs to photoautotrophs.</title>
        <authorList>
            <person name="Ban H."/>
            <person name="Sato S."/>
            <person name="Yoshikawa S."/>
            <person name="Yamada K."/>
            <person name="Nakamura Y."/>
            <person name="Ichinomiya M."/>
            <person name="Sato N."/>
            <person name="Blanc-Mathieu R."/>
            <person name="Endo H."/>
            <person name="Kuwata A."/>
            <person name="Ogata H."/>
        </authorList>
    </citation>
    <scope>NUCLEOTIDE SEQUENCE [LARGE SCALE GENOMIC DNA]</scope>
    <source>
        <strain evidence="3">NIES 3700</strain>
    </source>
</reference>
<dbReference type="PANTHER" id="PTHR43319">
    <property type="entry name" value="BETA-LACTAMASE-RELATED"/>
    <property type="match status" value="1"/>
</dbReference>
<dbReference type="EMBL" id="BRXW01000108">
    <property type="protein sequence ID" value="GMI07049.1"/>
    <property type="molecule type" value="Genomic_DNA"/>
</dbReference>
<comment type="caution">
    <text evidence="2">The sequence shown here is derived from an EMBL/GenBank/DDBJ whole genome shotgun (WGS) entry which is preliminary data.</text>
</comment>
<sequence>MLLLKRNTAPTFLRIYSTLWATMSTSRAFATPTSVYIPSITNGVGPFGTDTGGTVTGSVAAGWEPMRTAFEQNFAENLEAKAQLTIFKDGVKVVDLHGHSGSTGMGDDYDGDTLQNIFSSGKNLEAIACMILVDRGQLNYKDKISDKWPEFGQFGKENITVEDILRHEAGLQFFSDPNHLGDFKKVKVPTIADVEGTKNGDVEKIIEGCAAWGHSKRMYHASTRGFVVAGLVRQITGKTLGEFVREEIVNKLSPEVNLHVGATLEEQAKNKYAPMQKCSTSWTLLKEVLPSMFGLKSANDETYSMFKVILSAIVEKNSPLLGYAKAIPKEWEEGGGDHVHVSTPEGRTLEVSSGGVQANARSLGYIAGLLANGGEIGGNRLVKESTVDLSLS</sequence>
<evidence type="ECO:0000313" key="2">
    <source>
        <dbReference type="EMBL" id="GMI07049.1"/>
    </source>
</evidence>
<dbReference type="Proteomes" id="UP001165122">
    <property type="component" value="Unassembled WGS sequence"/>
</dbReference>
<proteinExistence type="predicted"/>
<dbReference type="InterPro" id="IPR012338">
    <property type="entry name" value="Beta-lactam/transpept-like"/>
</dbReference>
<dbReference type="AlphaFoldDB" id="A0A9W7CLY7"/>
<accession>A0A9W7CLY7</accession>
<protein>
    <recommendedName>
        <fullName evidence="1">Beta-lactamase-related domain-containing protein</fullName>
    </recommendedName>
</protein>
<feature type="domain" description="Beta-lactamase-related" evidence="1">
    <location>
        <begin position="71"/>
        <end position="252"/>
    </location>
</feature>
<keyword evidence="3" id="KW-1185">Reference proteome</keyword>
<evidence type="ECO:0000313" key="3">
    <source>
        <dbReference type="Proteomes" id="UP001165122"/>
    </source>
</evidence>
<dbReference type="Pfam" id="PF00144">
    <property type="entry name" value="Beta-lactamase"/>
    <property type="match status" value="1"/>
</dbReference>
<dbReference type="Gene3D" id="3.40.710.10">
    <property type="entry name" value="DD-peptidase/beta-lactamase superfamily"/>
    <property type="match status" value="1"/>
</dbReference>
<dbReference type="InterPro" id="IPR001466">
    <property type="entry name" value="Beta-lactam-related"/>
</dbReference>
<dbReference type="InterPro" id="IPR052907">
    <property type="entry name" value="Beta-lactamase/esterase"/>
</dbReference>